<evidence type="ECO:0000313" key="1">
    <source>
        <dbReference type="EMBL" id="EST44996.1"/>
    </source>
</evidence>
<dbReference type="Gene3D" id="3.80.10.10">
    <property type="entry name" value="Ribonuclease Inhibitor"/>
    <property type="match status" value="1"/>
</dbReference>
<organism evidence="1">
    <name type="scientific">Spironucleus salmonicida</name>
    <dbReference type="NCBI Taxonomy" id="348837"/>
    <lineage>
        <taxon>Eukaryota</taxon>
        <taxon>Metamonada</taxon>
        <taxon>Diplomonadida</taxon>
        <taxon>Hexamitidae</taxon>
        <taxon>Hexamitinae</taxon>
        <taxon>Spironucleus</taxon>
    </lineage>
</organism>
<dbReference type="InterPro" id="IPR032675">
    <property type="entry name" value="LRR_dom_sf"/>
</dbReference>
<dbReference type="AlphaFoldDB" id="V6LMQ7"/>
<name>V6LMQ7_9EUKA</name>
<accession>V6LMQ7</accession>
<dbReference type="SUPFAM" id="SSF52058">
    <property type="entry name" value="L domain-like"/>
    <property type="match status" value="1"/>
</dbReference>
<dbReference type="EMBL" id="KI546101">
    <property type="protein sequence ID" value="EST44996.1"/>
    <property type="molecule type" value="Genomic_DNA"/>
</dbReference>
<protein>
    <recommendedName>
        <fullName evidence="2">Leucine rich repeats-containing protein</fullName>
    </recommendedName>
</protein>
<proteinExistence type="predicted"/>
<evidence type="ECO:0008006" key="2">
    <source>
        <dbReference type="Google" id="ProtNLM"/>
    </source>
</evidence>
<gene>
    <name evidence="1" type="ORF">SS50377_15015</name>
</gene>
<reference evidence="1" key="1">
    <citation type="journal article" date="2014" name="PLoS Genet.">
        <title>The Genome of Spironucleus salmonicida Highlights a Fish Pathogen Adapted to Fluctuating Environments.</title>
        <authorList>
            <person name="Xu F."/>
            <person name="Jerlstrom-Hultqvist J."/>
            <person name="Einarsson E."/>
            <person name="Astvaldsson A."/>
            <person name="Svard S.G."/>
            <person name="Andersson J.O."/>
        </authorList>
    </citation>
    <scope>NUCLEOTIDE SEQUENCE</scope>
</reference>
<sequence>MYPVITTLPSTLKTLILSNFQLNITDISFLSNLESLSLNQLDINSQKRLQDVCKEKISIYKYNEVQFESNFKLNLFHNPTEKQCKFPQNLLKITAKNCQIIDFKLGSLQKLQELIIDSNTIYCDDLELPKCLLSLSINSCNIDSFDFRKLNLIEINASNNVCKTCLVPTNIQKLNLSGNIFLKQLNFPLFNLTHLNLENCTKLYIQTEQIGKNINFLNLSKTRIRHIDINIYTNLQTCILRNNSLDYMFVYKKRKSKIDVSGTEFRLTPIIINSSLSGHSAENSVKFPINCRRLLQNHEILRNDSAIARRAELVVKITDLQNKLQALIDQ</sequence>